<dbReference type="STRING" id="35608.A0A2U1M4H3"/>
<dbReference type="OrthoDB" id="1932824at2759"/>
<keyword evidence="2" id="KW-1185">Reference proteome</keyword>
<gene>
    <name evidence="1" type="ORF">CTI12_AA420730</name>
</gene>
<dbReference type="Gene3D" id="3.50.50.60">
    <property type="entry name" value="FAD/NAD(P)-binding domain"/>
    <property type="match status" value="1"/>
</dbReference>
<dbReference type="EMBL" id="PKPP01006542">
    <property type="protein sequence ID" value="PWA56173.1"/>
    <property type="molecule type" value="Genomic_DNA"/>
</dbReference>
<name>A0A2U1M4H3_ARTAN</name>
<sequence length="96" mass="10275">MSIALTIISESEHELIGVTDSKQILMLKAHEGPEVDIIDRLLMPFGLVGSGVAPDVLITLKQSLSCGVELMTPAFPQYFLLLASIGNIAKHISLAC</sequence>
<dbReference type="Proteomes" id="UP000245207">
    <property type="component" value="Unassembled WGS sequence"/>
</dbReference>
<comment type="caution">
    <text evidence="1">The sequence shown here is derived from an EMBL/GenBank/DDBJ whole genome shotgun (WGS) entry which is preliminary data.</text>
</comment>
<evidence type="ECO:0000313" key="1">
    <source>
        <dbReference type="EMBL" id="PWA56173.1"/>
    </source>
</evidence>
<dbReference type="Gene3D" id="3.40.50.720">
    <property type="entry name" value="NAD(P)-binding Rossmann-like Domain"/>
    <property type="match status" value="1"/>
</dbReference>
<proteinExistence type="predicted"/>
<reference evidence="1 2" key="1">
    <citation type="journal article" date="2018" name="Mol. Plant">
        <title>The genome of Artemisia annua provides insight into the evolution of Asteraceae family and artemisinin biosynthesis.</title>
        <authorList>
            <person name="Shen Q."/>
            <person name="Zhang L."/>
            <person name="Liao Z."/>
            <person name="Wang S."/>
            <person name="Yan T."/>
            <person name="Shi P."/>
            <person name="Liu M."/>
            <person name="Fu X."/>
            <person name="Pan Q."/>
            <person name="Wang Y."/>
            <person name="Lv Z."/>
            <person name="Lu X."/>
            <person name="Zhang F."/>
            <person name="Jiang W."/>
            <person name="Ma Y."/>
            <person name="Chen M."/>
            <person name="Hao X."/>
            <person name="Li L."/>
            <person name="Tang Y."/>
            <person name="Lv G."/>
            <person name="Zhou Y."/>
            <person name="Sun X."/>
            <person name="Brodelius P.E."/>
            <person name="Rose J.K.C."/>
            <person name="Tang K."/>
        </authorList>
    </citation>
    <scope>NUCLEOTIDE SEQUENCE [LARGE SCALE GENOMIC DNA]</scope>
    <source>
        <strain evidence="2">cv. Huhao1</strain>
        <tissue evidence="1">Leaf</tissue>
    </source>
</reference>
<dbReference type="InterPro" id="IPR036188">
    <property type="entry name" value="FAD/NAD-bd_sf"/>
</dbReference>
<evidence type="ECO:0000313" key="2">
    <source>
        <dbReference type="Proteomes" id="UP000245207"/>
    </source>
</evidence>
<organism evidence="1 2">
    <name type="scientific">Artemisia annua</name>
    <name type="common">Sweet wormwood</name>
    <dbReference type="NCBI Taxonomy" id="35608"/>
    <lineage>
        <taxon>Eukaryota</taxon>
        <taxon>Viridiplantae</taxon>
        <taxon>Streptophyta</taxon>
        <taxon>Embryophyta</taxon>
        <taxon>Tracheophyta</taxon>
        <taxon>Spermatophyta</taxon>
        <taxon>Magnoliopsida</taxon>
        <taxon>eudicotyledons</taxon>
        <taxon>Gunneridae</taxon>
        <taxon>Pentapetalae</taxon>
        <taxon>asterids</taxon>
        <taxon>campanulids</taxon>
        <taxon>Asterales</taxon>
        <taxon>Asteraceae</taxon>
        <taxon>Asteroideae</taxon>
        <taxon>Anthemideae</taxon>
        <taxon>Artemisiinae</taxon>
        <taxon>Artemisia</taxon>
    </lineage>
</organism>
<protein>
    <submittedName>
        <fullName evidence="1">Uncharacterized protein</fullName>
    </submittedName>
</protein>
<dbReference type="AlphaFoldDB" id="A0A2U1M4H3"/>
<accession>A0A2U1M4H3</accession>